<dbReference type="EMBL" id="JAPEUR010000008">
    <property type="protein sequence ID" value="KAJ4328657.1"/>
    <property type="molecule type" value="Genomic_DNA"/>
</dbReference>
<gene>
    <name evidence="1" type="ORF">N0V84_000848</name>
</gene>
<comment type="caution">
    <text evidence="1">The sequence shown here is derived from an EMBL/GenBank/DDBJ whole genome shotgun (WGS) entry which is preliminary data.</text>
</comment>
<proteinExistence type="predicted"/>
<sequence length="115" mass="13567">MGGVRGWMELKSDKKWIKWCGHQEWFELYGERESYLELKKYFDKYLKGIHNDREETPRVLWATLQYDQGRVEENIELPDFPSPNTDARSLYLGPNNSLLDTIPPVGTISQDSEDR</sequence>
<dbReference type="Proteomes" id="UP001140502">
    <property type="component" value="Unassembled WGS sequence"/>
</dbReference>
<evidence type="ECO:0000313" key="1">
    <source>
        <dbReference type="EMBL" id="KAJ4328657.1"/>
    </source>
</evidence>
<reference evidence="1" key="1">
    <citation type="submission" date="2022-10" db="EMBL/GenBank/DDBJ databases">
        <title>Tapping the CABI collections for fungal endophytes: first genome assemblies for Collariella, Neodidymelliopsis, Ascochyta clinopodiicola, Didymella pomorum, Didymosphaeria variabile, Neocosmospora piperis and Neocucurbitaria cava.</title>
        <authorList>
            <person name="Hill R."/>
        </authorList>
    </citation>
    <scope>NUCLEOTIDE SEQUENCE</scope>
    <source>
        <strain evidence="1">IMI 366586</strain>
    </source>
</reference>
<name>A0A9W9BUD8_9HYPO</name>
<dbReference type="InterPro" id="IPR029058">
    <property type="entry name" value="AB_hydrolase_fold"/>
</dbReference>
<dbReference type="OrthoDB" id="2578740at2759"/>
<organism evidence="1 2">
    <name type="scientific">Fusarium piperis</name>
    <dbReference type="NCBI Taxonomy" id="1435070"/>
    <lineage>
        <taxon>Eukaryota</taxon>
        <taxon>Fungi</taxon>
        <taxon>Dikarya</taxon>
        <taxon>Ascomycota</taxon>
        <taxon>Pezizomycotina</taxon>
        <taxon>Sordariomycetes</taxon>
        <taxon>Hypocreomycetidae</taxon>
        <taxon>Hypocreales</taxon>
        <taxon>Nectriaceae</taxon>
        <taxon>Fusarium</taxon>
        <taxon>Fusarium solani species complex</taxon>
    </lineage>
</organism>
<dbReference type="Gene3D" id="3.40.50.1820">
    <property type="entry name" value="alpha/beta hydrolase"/>
    <property type="match status" value="1"/>
</dbReference>
<protein>
    <submittedName>
        <fullName evidence="1">Uncharacterized protein</fullName>
    </submittedName>
</protein>
<keyword evidence="2" id="KW-1185">Reference proteome</keyword>
<evidence type="ECO:0000313" key="2">
    <source>
        <dbReference type="Proteomes" id="UP001140502"/>
    </source>
</evidence>
<accession>A0A9W9BUD8</accession>
<dbReference type="AlphaFoldDB" id="A0A9W9BUD8"/>